<dbReference type="Pfam" id="PF01991">
    <property type="entry name" value="vATP-synt_E"/>
    <property type="match status" value="2"/>
</dbReference>
<protein>
    <submittedName>
        <fullName evidence="4">Probable Vacuolar ATP synthase subunit E</fullName>
    </submittedName>
</protein>
<reference evidence="4" key="1">
    <citation type="submission" date="2023-10" db="EMBL/GenBank/DDBJ databases">
        <authorList>
            <person name="Guldener U."/>
        </authorList>
    </citation>
    <scope>NUCLEOTIDE SEQUENCE</scope>
    <source>
        <strain evidence="4">Mp4</strain>
    </source>
</reference>
<dbReference type="PANTHER" id="PTHR45715">
    <property type="entry name" value="ATPASE H+-TRANSPORTING V1 SUBUNIT E1A-RELATED"/>
    <property type="match status" value="1"/>
</dbReference>
<dbReference type="Gene3D" id="6.10.250.1620">
    <property type="match status" value="1"/>
</dbReference>
<keyword evidence="5" id="KW-1185">Reference proteome</keyword>
<dbReference type="SUPFAM" id="SSF160527">
    <property type="entry name" value="V-type ATPase subunit E-like"/>
    <property type="match status" value="1"/>
</dbReference>
<dbReference type="Proteomes" id="UP001294444">
    <property type="component" value="Unassembled WGS sequence"/>
</dbReference>
<proteinExistence type="inferred from homology"/>
<dbReference type="EMBL" id="OAPG01000011">
    <property type="protein sequence ID" value="SNX85783.1"/>
    <property type="molecule type" value="Genomic_DNA"/>
</dbReference>
<dbReference type="Gene3D" id="3.30.2320.30">
    <property type="entry name" value="ATP synthase, E subunit, C-terminal"/>
    <property type="match status" value="1"/>
</dbReference>
<organism evidence="4 5">
    <name type="scientific">Melanopsichium pennsylvanicum</name>
    <dbReference type="NCBI Taxonomy" id="63383"/>
    <lineage>
        <taxon>Eukaryota</taxon>
        <taxon>Fungi</taxon>
        <taxon>Dikarya</taxon>
        <taxon>Basidiomycota</taxon>
        <taxon>Ustilaginomycotina</taxon>
        <taxon>Ustilaginomycetes</taxon>
        <taxon>Ustilaginales</taxon>
        <taxon>Ustilaginaceae</taxon>
        <taxon>Melanopsichium</taxon>
    </lineage>
</organism>
<dbReference type="InterPro" id="IPR002842">
    <property type="entry name" value="ATPase_V1_Esu"/>
</dbReference>
<accession>A0AAJ5C6R1</accession>
<dbReference type="GO" id="GO:0033178">
    <property type="term" value="C:proton-transporting two-sector ATPase complex, catalytic domain"/>
    <property type="evidence" value="ECO:0007669"/>
    <property type="project" value="InterPro"/>
</dbReference>
<dbReference type="InterPro" id="IPR038495">
    <property type="entry name" value="ATPase_E_C"/>
</dbReference>
<evidence type="ECO:0000256" key="3">
    <source>
        <dbReference type="ARBA" id="ARBA00023065"/>
    </source>
</evidence>
<evidence type="ECO:0000313" key="4">
    <source>
        <dbReference type="EMBL" id="SNX85783.1"/>
    </source>
</evidence>
<keyword evidence="2" id="KW-0813">Transport</keyword>
<gene>
    <name evidence="4" type="ORF">MEPE_04492</name>
</gene>
<dbReference type="GO" id="GO:0046961">
    <property type="term" value="F:proton-transporting ATPase activity, rotational mechanism"/>
    <property type="evidence" value="ECO:0007669"/>
    <property type="project" value="InterPro"/>
</dbReference>
<comment type="caution">
    <text evidence="4">The sequence shown here is derived from an EMBL/GenBank/DDBJ whole genome shotgun (WGS) entry which is preliminary data.</text>
</comment>
<dbReference type="AlphaFoldDB" id="A0AAJ5C6R1"/>
<evidence type="ECO:0000313" key="5">
    <source>
        <dbReference type="Proteomes" id="UP001294444"/>
    </source>
</evidence>
<comment type="similarity">
    <text evidence="1">Belongs to the V-ATPase E subunit family.</text>
</comment>
<name>A0AAJ5C6R1_9BASI</name>
<evidence type="ECO:0000256" key="2">
    <source>
        <dbReference type="ARBA" id="ARBA00022448"/>
    </source>
</evidence>
<dbReference type="HAMAP" id="MF_00311">
    <property type="entry name" value="ATP_synth_E_arch"/>
    <property type="match status" value="1"/>
</dbReference>
<keyword evidence="3" id="KW-0406">Ion transport</keyword>
<sequence>MSSRPMNDDEVLSEMKKMVAFIKQEAVEKAREIQIKADEEFAIEKAKIVRQEAINIDSQYEKKIKQAEVAQKIAQSNQTNKSRLKILQTREQHLQSLFDVARDKLNGIAKDQEKYKKLLSHLILQASFYTLPYYEQTRFLLDLSLILGLLQLMESKVTVTVKSSDVQLAQEAAKQAEKDFREKSGKETSVTVQEGLDKDCAGGVALSGHGGKITINNTLDERLRLLEDRMLPEIRLDLFGPNQNRKFNT</sequence>
<evidence type="ECO:0000256" key="1">
    <source>
        <dbReference type="ARBA" id="ARBA00005901"/>
    </source>
</evidence>